<dbReference type="Pfam" id="PF01359">
    <property type="entry name" value="Transposase_1"/>
    <property type="match status" value="1"/>
</dbReference>
<accession>A0ABY6KIF5</accession>
<evidence type="ECO:0000313" key="2">
    <source>
        <dbReference type="Proteomes" id="UP001235939"/>
    </source>
</evidence>
<proteinExistence type="predicted"/>
<dbReference type="EMBL" id="CP092867">
    <property type="protein sequence ID" value="UYV68212.1"/>
    <property type="molecule type" value="Genomic_DNA"/>
</dbReference>
<gene>
    <name evidence="1" type="ORF">LAZ67_5003396</name>
</gene>
<evidence type="ECO:0000313" key="1">
    <source>
        <dbReference type="EMBL" id="UYV68212.1"/>
    </source>
</evidence>
<dbReference type="InterPro" id="IPR001888">
    <property type="entry name" value="Transposase_1"/>
</dbReference>
<dbReference type="InterPro" id="IPR036397">
    <property type="entry name" value="RNaseH_sf"/>
</dbReference>
<dbReference type="Proteomes" id="UP001235939">
    <property type="component" value="Chromosome 05"/>
</dbReference>
<name>A0ABY6KIF5_9ARAC</name>
<keyword evidence="2" id="KW-1185">Reference proteome</keyword>
<sequence length="159" mass="18150">MPIHGVEGEDEPKNEESRLCKSKLKVLLVPFFDIKGVVLSENLEEGQTINKKVYLDILRLARESIRLKRKEMGLFFTHFPHMVFIQYILRSSVTARSGNNTNLLEQPRVFTGWSEKFGGSTHLFGENGGSMIVTNCESDPCLAFHLTTPIHLKHVMYRS</sequence>
<organism evidence="1 2">
    <name type="scientific">Cordylochernes scorpioides</name>
    <dbReference type="NCBI Taxonomy" id="51811"/>
    <lineage>
        <taxon>Eukaryota</taxon>
        <taxon>Metazoa</taxon>
        <taxon>Ecdysozoa</taxon>
        <taxon>Arthropoda</taxon>
        <taxon>Chelicerata</taxon>
        <taxon>Arachnida</taxon>
        <taxon>Pseudoscorpiones</taxon>
        <taxon>Cheliferoidea</taxon>
        <taxon>Chernetidae</taxon>
        <taxon>Cordylochernes</taxon>
    </lineage>
</organism>
<dbReference type="Gene3D" id="3.30.420.10">
    <property type="entry name" value="Ribonuclease H-like superfamily/Ribonuclease H"/>
    <property type="match status" value="1"/>
</dbReference>
<reference evidence="1 2" key="1">
    <citation type="submission" date="2022-01" db="EMBL/GenBank/DDBJ databases">
        <title>A chromosomal length assembly of Cordylochernes scorpioides.</title>
        <authorList>
            <person name="Zeh D."/>
            <person name="Zeh J."/>
        </authorList>
    </citation>
    <scope>NUCLEOTIDE SEQUENCE [LARGE SCALE GENOMIC DNA]</scope>
    <source>
        <strain evidence="1">IN4F17</strain>
        <tissue evidence="1">Whole Body</tissue>
    </source>
</reference>
<protein>
    <submittedName>
        <fullName evidence="1">CLCN3</fullName>
    </submittedName>
</protein>